<dbReference type="STRING" id="1073090.A0A1L9SCB2"/>
<dbReference type="GeneID" id="34616314"/>
<organism evidence="1 2">
    <name type="scientific">Penicilliopsis zonata CBS 506.65</name>
    <dbReference type="NCBI Taxonomy" id="1073090"/>
    <lineage>
        <taxon>Eukaryota</taxon>
        <taxon>Fungi</taxon>
        <taxon>Dikarya</taxon>
        <taxon>Ascomycota</taxon>
        <taxon>Pezizomycotina</taxon>
        <taxon>Eurotiomycetes</taxon>
        <taxon>Eurotiomycetidae</taxon>
        <taxon>Eurotiales</taxon>
        <taxon>Aspergillaceae</taxon>
        <taxon>Penicilliopsis</taxon>
    </lineage>
</organism>
<sequence>MLYTVELGVSNFQFTDSEIDISLKTTTKLLFSSNYSDITGSNKAFSDLVDSGAIFVTPASETQLYIHIKVQSCTVILTPSVLTQVERAFRDAKLWLNTGLLPVHKEYKHRRESEGHIAMSMNITLNRTINTLFPASLLRIPLRAIDTQDARPPDGIPTASISSIEISLETVVSNPETVMKACSPALRTDSNDVSTSVSKSEIAKIPKNLSKSRSAFSQNTWQTMGSELLEEHAGQEDYTETTDCQLLPRKDLEIGQHICRLIDTAFRSLMTSNFKVTRGIKCTTDTTRKLPQIAPAMFRCGYSDAINHRNIFIPQIARAATSILKKSKNVVLQKKLSLLEESYWSQCRNIGLTPPVTDTRAMVKTFLWRVAQRGLQNLKPSRGLNPLEFEPSLPETIIDGVSRLDSILEETNYGFAFDEYLDEEMDFDIDEIDDLDEEMFFSSDGEAYALSVATLDDPAEEHNGLEYDPVIDDNADSHSLRSCLRSESPILKSDNFLEGGSRLVSGPCSSSSILCSDVEMLTSDPINMFSSSPMLCALDSMSIQGGDSCTDMEEMIYGDCL</sequence>
<dbReference type="OrthoDB" id="4187154at2759"/>
<evidence type="ECO:0000313" key="1">
    <source>
        <dbReference type="EMBL" id="OJJ44737.1"/>
    </source>
</evidence>
<protein>
    <submittedName>
        <fullName evidence="1">Uncharacterized protein</fullName>
    </submittedName>
</protein>
<gene>
    <name evidence="1" type="ORF">ASPZODRAFT_726250</name>
</gene>
<keyword evidence="2" id="KW-1185">Reference proteome</keyword>
<dbReference type="AlphaFoldDB" id="A0A1L9SCB2"/>
<evidence type="ECO:0000313" key="2">
    <source>
        <dbReference type="Proteomes" id="UP000184188"/>
    </source>
</evidence>
<accession>A0A1L9SCB2</accession>
<name>A0A1L9SCB2_9EURO</name>
<reference evidence="2" key="1">
    <citation type="journal article" date="2017" name="Genome Biol.">
        <title>Comparative genomics reveals high biological diversity and specific adaptations in the industrially and medically important fungal genus Aspergillus.</title>
        <authorList>
            <person name="de Vries R.P."/>
            <person name="Riley R."/>
            <person name="Wiebenga A."/>
            <person name="Aguilar-Osorio G."/>
            <person name="Amillis S."/>
            <person name="Uchima C.A."/>
            <person name="Anderluh G."/>
            <person name="Asadollahi M."/>
            <person name="Askin M."/>
            <person name="Barry K."/>
            <person name="Battaglia E."/>
            <person name="Bayram O."/>
            <person name="Benocci T."/>
            <person name="Braus-Stromeyer S.A."/>
            <person name="Caldana C."/>
            <person name="Canovas D."/>
            <person name="Cerqueira G.C."/>
            <person name="Chen F."/>
            <person name="Chen W."/>
            <person name="Choi C."/>
            <person name="Clum A."/>
            <person name="Dos Santos R.A."/>
            <person name="Damasio A.R."/>
            <person name="Diallinas G."/>
            <person name="Emri T."/>
            <person name="Fekete E."/>
            <person name="Flipphi M."/>
            <person name="Freyberg S."/>
            <person name="Gallo A."/>
            <person name="Gournas C."/>
            <person name="Habgood R."/>
            <person name="Hainaut M."/>
            <person name="Harispe M.L."/>
            <person name="Henrissat B."/>
            <person name="Hilden K.S."/>
            <person name="Hope R."/>
            <person name="Hossain A."/>
            <person name="Karabika E."/>
            <person name="Karaffa L."/>
            <person name="Karanyi Z."/>
            <person name="Krasevec N."/>
            <person name="Kuo A."/>
            <person name="Kusch H."/>
            <person name="LaButti K."/>
            <person name="Lagendijk E.L."/>
            <person name="Lapidus A."/>
            <person name="Levasseur A."/>
            <person name="Lindquist E."/>
            <person name="Lipzen A."/>
            <person name="Logrieco A.F."/>
            <person name="MacCabe A."/>
            <person name="Maekelae M.R."/>
            <person name="Malavazi I."/>
            <person name="Melin P."/>
            <person name="Meyer V."/>
            <person name="Mielnichuk N."/>
            <person name="Miskei M."/>
            <person name="Molnar A.P."/>
            <person name="Mule G."/>
            <person name="Ngan C.Y."/>
            <person name="Orejas M."/>
            <person name="Orosz E."/>
            <person name="Ouedraogo J.P."/>
            <person name="Overkamp K.M."/>
            <person name="Park H.-S."/>
            <person name="Perrone G."/>
            <person name="Piumi F."/>
            <person name="Punt P.J."/>
            <person name="Ram A.F."/>
            <person name="Ramon A."/>
            <person name="Rauscher S."/>
            <person name="Record E."/>
            <person name="Riano-Pachon D.M."/>
            <person name="Robert V."/>
            <person name="Roehrig J."/>
            <person name="Ruller R."/>
            <person name="Salamov A."/>
            <person name="Salih N.S."/>
            <person name="Samson R.A."/>
            <person name="Sandor E."/>
            <person name="Sanguinetti M."/>
            <person name="Schuetze T."/>
            <person name="Sepcic K."/>
            <person name="Shelest E."/>
            <person name="Sherlock G."/>
            <person name="Sophianopoulou V."/>
            <person name="Squina F.M."/>
            <person name="Sun H."/>
            <person name="Susca A."/>
            <person name="Todd R.B."/>
            <person name="Tsang A."/>
            <person name="Unkles S.E."/>
            <person name="van de Wiele N."/>
            <person name="van Rossen-Uffink D."/>
            <person name="Oliveira J.V."/>
            <person name="Vesth T.C."/>
            <person name="Visser J."/>
            <person name="Yu J.-H."/>
            <person name="Zhou M."/>
            <person name="Andersen M.R."/>
            <person name="Archer D.B."/>
            <person name="Baker S.E."/>
            <person name="Benoit I."/>
            <person name="Brakhage A.A."/>
            <person name="Braus G.H."/>
            <person name="Fischer R."/>
            <person name="Frisvad J.C."/>
            <person name="Goldman G.H."/>
            <person name="Houbraken J."/>
            <person name="Oakley B."/>
            <person name="Pocsi I."/>
            <person name="Scazzocchio C."/>
            <person name="Seiboth B."/>
            <person name="vanKuyk P.A."/>
            <person name="Wortman J."/>
            <person name="Dyer P.S."/>
            <person name="Grigoriev I.V."/>
        </authorList>
    </citation>
    <scope>NUCLEOTIDE SEQUENCE [LARGE SCALE GENOMIC DNA]</scope>
    <source>
        <strain evidence="2">CBS 506.65</strain>
    </source>
</reference>
<dbReference type="Proteomes" id="UP000184188">
    <property type="component" value="Unassembled WGS sequence"/>
</dbReference>
<dbReference type="EMBL" id="KV878347">
    <property type="protein sequence ID" value="OJJ44737.1"/>
    <property type="molecule type" value="Genomic_DNA"/>
</dbReference>
<dbReference type="RefSeq" id="XP_022579247.1">
    <property type="nucleotide sequence ID" value="XM_022729850.1"/>
</dbReference>
<dbReference type="VEuPathDB" id="FungiDB:ASPZODRAFT_726250"/>
<proteinExistence type="predicted"/>